<dbReference type="RefSeq" id="WP_042154115.1">
    <property type="nucleotide sequence ID" value="NZ_CM002803.1"/>
</dbReference>
<sequence length="784" mass="87504">MKVRLKKQNRHEVESVNQTGIQAKYLTDIRPIDNALAAPQKHQTEDINHQQIQKKPGFNFAEIPITGNTDRSTSRIQPKFNLSLQKKLTVGEAGDKYEQEADSVAEKVVKKINTPSGEQSTSGQGVQRQEEEDLQMKPDISSIQRQEGEEEELQMKRDISSIQRQEGEEEDLQMKPDISSIQRQEGEEEDLQMKRDISSIQRQEGEEEDLQMKPDISSIQRQEGEEEDLQMKPDISSIQRQEGEEEEIQAKSTQPDQQVMAGGDASTELETSIQTAKGGGQPLDGGLQRSMGQAMGADFSGVKVHTDSQSDQLNQSIQAKAFTTGQDVFFRQGAYEPSSQGGQELIAHELTHVVQQNGKSTSGSSPIQRKMQFKSEDLRGTMSLGARVNRFLGRSTSTFTQIQNLLTKYETANAPKDQEKLLKELRTLAQSWLGNHNDDPIKKASLEKMIPAINQELEHIIQTEALEHERDNKYKGRFAQELRKKVKREIPEGEMDSIWQTFTSAMKNNQISFPGWSREKGAELNWSKLDYHDKEKAEGWDKTEIQLAKLEAFRKDIEFLTELVETDQGEELQINNVTLWSDIKIGRPAANNPELNKEMSVAKRLDGGTPLNKTSMGALLDLFAVGATEGDTPDLKNVNGDLLLNDNNPYMQWGGSFNVWAAVSANFAAKATGEVHVYVPTGTNTGSVFWTAELPELRKNPAVTGIFIHELSSVGKDAVAQEEHKKIDQMQMQTILKSPEAWTTSTIGGLTVKGAGGKKGVSGGTLKKMGNKWKGYKKPIKPEP</sequence>
<name>A0A073CHE4_PLAA1</name>
<organism evidence="3 4">
    <name type="scientific">Planktothrix agardhii (strain NIVA-CYA 126/8)</name>
    <dbReference type="NCBI Taxonomy" id="388467"/>
    <lineage>
        <taxon>Bacteria</taxon>
        <taxon>Bacillati</taxon>
        <taxon>Cyanobacteriota</taxon>
        <taxon>Cyanophyceae</taxon>
        <taxon>Oscillatoriophycideae</taxon>
        <taxon>Oscillatoriales</taxon>
        <taxon>Microcoleaceae</taxon>
        <taxon>Planktothrix</taxon>
    </lineage>
</organism>
<dbReference type="SUPFAM" id="SSF52309">
    <property type="entry name" value="N-(deoxy)ribosyltransferase-like"/>
    <property type="match status" value="1"/>
</dbReference>
<accession>A0A073CHE4</accession>
<reference evidence="3 4" key="1">
    <citation type="journal article" date="2014" name="Appl. Environ. Microbiol.">
        <title>Elucidation of insertion elements encoded on plasmids and in vitro construction of shuttle vectors from the toxic cyanobacterium Planktothrix.</title>
        <authorList>
            <person name="Christiansen G."/>
            <person name="Goesmann A."/>
            <person name="Kurmayer R."/>
        </authorList>
    </citation>
    <scope>NUCLEOTIDE SEQUENCE [LARGE SCALE GENOMIC DNA]</scope>
    <source>
        <strain evidence="3 4">NIVA-CYA 126/8</strain>
    </source>
</reference>
<dbReference type="AlphaFoldDB" id="A0A073CHE4"/>
<protein>
    <recommendedName>
        <fullName evidence="2">eCIS core domain-containing protein</fullName>
    </recommendedName>
</protein>
<keyword evidence="4" id="KW-1185">Reference proteome</keyword>
<dbReference type="Proteomes" id="UP000027395">
    <property type="component" value="Chromosome"/>
</dbReference>
<gene>
    <name evidence="3" type="ORF">A19Y_2172</name>
</gene>
<feature type="compositionally biased region" description="Basic residues" evidence="1">
    <location>
        <begin position="769"/>
        <end position="784"/>
    </location>
</feature>
<feature type="region of interest" description="Disordered" evidence="1">
    <location>
        <begin position="108"/>
        <end position="263"/>
    </location>
</feature>
<evidence type="ECO:0000259" key="2">
    <source>
        <dbReference type="Pfam" id="PF13699"/>
    </source>
</evidence>
<feature type="compositionally biased region" description="Polar residues" evidence="1">
    <location>
        <begin position="113"/>
        <end position="127"/>
    </location>
</feature>
<dbReference type="HOGENOM" id="CLU_357473_0_0_3"/>
<evidence type="ECO:0000313" key="4">
    <source>
        <dbReference type="Proteomes" id="UP000027395"/>
    </source>
</evidence>
<dbReference type="InterPro" id="IPR025295">
    <property type="entry name" value="eCIS_core_dom"/>
</dbReference>
<dbReference type="Pfam" id="PF13699">
    <property type="entry name" value="eCIS_core"/>
    <property type="match status" value="1"/>
</dbReference>
<dbReference type="eggNOG" id="COG0656">
    <property type="taxonomic scope" value="Bacteria"/>
</dbReference>
<dbReference type="EMBL" id="CM002803">
    <property type="protein sequence ID" value="KEI67128.1"/>
    <property type="molecule type" value="Genomic_DNA"/>
</dbReference>
<evidence type="ECO:0000313" key="3">
    <source>
        <dbReference type="EMBL" id="KEI67128.1"/>
    </source>
</evidence>
<dbReference type="eggNOG" id="COG3064">
    <property type="taxonomic scope" value="Bacteria"/>
</dbReference>
<dbReference type="PATRIC" id="fig|388467.6.peg.2120"/>
<dbReference type="STRING" id="388467.A19Y_2172"/>
<feature type="domain" description="eCIS core" evidence="2">
    <location>
        <begin position="282"/>
        <end position="359"/>
    </location>
</feature>
<evidence type="ECO:0000256" key="1">
    <source>
        <dbReference type="SAM" id="MobiDB-lite"/>
    </source>
</evidence>
<feature type="region of interest" description="Disordered" evidence="1">
    <location>
        <begin position="761"/>
        <end position="784"/>
    </location>
</feature>
<proteinExistence type="predicted"/>